<evidence type="ECO:0000313" key="10">
    <source>
        <dbReference type="EMBL" id="MDY5146984.1"/>
    </source>
</evidence>
<comment type="similarity">
    <text evidence="8">Belongs to the TrpC family.</text>
</comment>
<evidence type="ECO:0000256" key="2">
    <source>
        <dbReference type="ARBA" id="ARBA00004696"/>
    </source>
</evidence>
<reference evidence="10 11" key="1">
    <citation type="submission" date="2023-10" db="EMBL/GenBank/DDBJ databases">
        <title>Whole Genome based description of the genera Actinobaculum and Actinotignum reveals a complex phylogenetic relationship within the species included in the genus Actinotignum.</title>
        <authorList>
            <person name="Jensen C.S."/>
            <person name="Dargis R."/>
            <person name="Kemp M."/>
            <person name="Christensen J.J."/>
        </authorList>
    </citation>
    <scope>NUCLEOTIDE SEQUENCE [LARGE SCALE GENOMIC DNA]</scope>
    <source>
        <strain evidence="10 11">SLA_B089</strain>
    </source>
</reference>
<comment type="pathway">
    <text evidence="2 8">Amino-acid biosynthesis; L-tryptophan biosynthesis; L-tryptophan from chorismate: step 4/5.</text>
</comment>
<evidence type="ECO:0000256" key="5">
    <source>
        <dbReference type="ARBA" id="ARBA00022822"/>
    </source>
</evidence>
<dbReference type="Proteomes" id="UP001284901">
    <property type="component" value="Unassembled WGS sequence"/>
</dbReference>
<evidence type="ECO:0000256" key="8">
    <source>
        <dbReference type="HAMAP-Rule" id="MF_00134"/>
    </source>
</evidence>
<evidence type="ECO:0000313" key="11">
    <source>
        <dbReference type="Proteomes" id="UP001284901"/>
    </source>
</evidence>
<dbReference type="CDD" id="cd00331">
    <property type="entry name" value="IGPS"/>
    <property type="match status" value="1"/>
</dbReference>
<sequence length="280" mass="29568">MPNILEQIAAATRERVARDKEQIPAARMRELAEGLAPGSTPGSDPASFPFEAALRGPGLGFICEVKKASPSKGIIAEDFPYLDIARSYEAAGAEAMSVLTEPQWFLGSDSYLEEITRTVATPCLRKDFVVDSYQIYQAKTLGASAVLLICSLLDTATLREYIQLAHSLGLSALVETHDAAEIDSAQAAGARIIGINNRNLKDFSVDLATAGQLRARIESTALVVAESGVRGAADVEALAAGGADAVLVGEALMRSADKVGVLAQWRQAAARVVAPAQEKE</sequence>
<dbReference type="Pfam" id="PF00218">
    <property type="entry name" value="IGPS"/>
    <property type="match status" value="1"/>
</dbReference>
<dbReference type="InterPro" id="IPR013798">
    <property type="entry name" value="Indole-3-glycerol_P_synth_dom"/>
</dbReference>
<gene>
    <name evidence="8 10" type="primary">trpC</name>
    <name evidence="10" type="ORF">R6P33_08150</name>
</gene>
<dbReference type="EC" id="4.1.1.48" evidence="8"/>
<dbReference type="EMBL" id="JAWNFY010000025">
    <property type="protein sequence ID" value="MDY5146984.1"/>
    <property type="molecule type" value="Genomic_DNA"/>
</dbReference>
<dbReference type="GO" id="GO:0004425">
    <property type="term" value="F:indole-3-glycerol-phosphate synthase activity"/>
    <property type="evidence" value="ECO:0007669"/>
    <property type="project" value="UniProtKB-EC"/>
</dbReference>
<dbReference type="SUPFAM" id="SSF51366">
    <property type="entry name" value="Ribulose-phoshate binding barrel"/>
    <property type="match status" value="1"/>
</dbReference>
<accession>A0ABU5GDV9</accession>
<dbReference type="HAMAP" id="MF_00134_B">
    <property type="entry name" value="IGPS_B"/>
    <property type="match status" value="1"/>
</dbReference>
<keyword evidence="3 8" id="KW-0028">Amino-acid biosynthesis</keyword>
<keyword evidence="7 8" id="KW-0456">Lyase</keyword>
<dbReference type="InterPro" id="IPR045186">
    <property type="entry name" value="Indole-3-glycerol_P_synth"/>
</dbReference>
<dbReference type="PANTHER" id="PTHR22854:SF2">
    <property type="entry name" value="INDOLE-3-GLYCEROL-PHOSPHATE SYNTHASE"/>
    <property type="match status" value="1"/>
</dbReference>
<keyword evidence="6 8" id="KW-0057">Aromatic amino acid biosynthesis</keyword>
<dbReference type="Gene3D" id="3.20.20.70">
    <property type="entry name" value="Aldolase class I"/>
    <property type="match status" value="1"/>
</dbReference>
<keyword evidence="11" id="KW-1185">Reference proteome</keyword>
<feature type="domain" description="Indole-3-glycerol phosphate synthase" evidence="9">
    <location>
        <begin position="5"/>
        <end position="258"/>
    </location>
</feature>
<comment type="catalytic activity">
    <reaction evidence="1 8">
        <text>1-(2-carboxyphenylamino)-1-deoxy-D-ribulose 5-phosphate + H(+) = (1S,2R)-1-C-(indol-3-yl)glycerol 3-phosphate + CO2 + H2O</text>
        <dbReference type="Rhea" id="RHEA:23476"/>
        <dbReference type="ChEBI" id="CHEBI:15377"/>
        <dbReference type="ChEBI" id="CHEBI:15378"/>
        <dbReference type="ChEBI" id="CHEBI:16526"/>
        <dbReference type="ChEBI" id="CHEBI:58613"/>
        <dbReference type="ChEBI" id="CHEBI:58866"/>
        <dbReference type="EC" id="4.1.1.48"/>
    </reaction>
</comment>
<dbReference type="InterPro" id="IPR001468">
    <property type="entry name" value="Indole-3-GlycerolPSynthase_CS"/>
</dbReference>
<evidence type="ECO:0000256" key="1">
    <source>
        <dbReference type="ARBA" id="ARBA00001633"/>
    </source>
</evidence>
<keyword evidence="5 8" id="KW-0822">Tryptophan biosynthesis</keyword>
<dbReference type="PROSITE" id="PS00614">
    <property type="entry name" value="IGPS"/>
    <property type="match status" value="1"/>
</dbReference>
<evidence type="ECO:0000256" key="6">
    <source>
        <dbReference type="ARBA" id="ARBA00023141"/>
    </source>
</evidence>
<dbReference type="InterPro" id="IPR013785">
    <property type="entry name" value="Aldolase_TIM"/>
</dbReference>
<keyword evidence="4 8" id="KW-0210">Decarboxylase</keyword>
<evidence type="ECO:0000256" key="7">
    <source>
        <dbReference type="ARBA" id="ARBA00023239"/>
    </source>
</evidence>
<evidence type="ECO:0000256" key="4">
    <source>
        <dbReference type="ARBA" id="ARBA00022793"/>
    </source>
</evidence>
<dbReference type="PANTHER" id="PTHR22854">
    <property type="entry name" value="TRYPTOPHAN BIOSYNTHESIS PROTEIN"/>
    <property type="match status" value="1"/>
</dbReference>
<evidence type="ECO:0000256" key="3">
    <source>
        <dbReference type="ARBA" id="ARBA00022605"/>
    </source>
</evidence>
<proteinExistence type="inferred from homology"/>
<protein>
    <recommendedName>
        <fullName evidence="8">Indole-3-glycerol phosphate synthase</fullName>
        <shortName evidence="8">IGPS</shortName>
        <ecNumber evidence="8">4.1.1.48</ecNumber>
    </recommendedName>
</protein>
<dbReference type="InterPro" id="IPR011060">
    <property type="entry name" value="RibuloseP-bd_barrel"/>
</dbReference>
<name>A0ABU5GDV9_9ACTO</name>
<evidence type="ECO:0000259" key="9">
    <source>
        <dbReference type="Pfam" id="PF00218"/>
    </source>
</evidence>
<dbReference type="NCBIfam" id="NF001377">
    <property type="entry name" value="PRK00278.2-4"/>
    <property type="match status" value="1"/>
</dbReference>
<dbReference type="RefSeq" id="WP_320754549.1">
    <property type="nucleotide sequence ID" value="NZ_JAWNFY010000025.1"/>
</dbReference>
<comment type="caution">
    <text evidence="10">The sequence shown here is derived from an EMBL/GenBank/DDBJ whole genome shotgun (WGS) entry which is preliminary data.</text>
</comment>
<organism evidence="10 11">
    <name type="scientific">Actinotignum timonense</name>
    <dbReference type="NCBI Taxonomy" id="1870995"/>
    <lineage>
        <taxon>Bacteria</taxon>
        <taxon>Bacillati</taxon>
        <taxon>Actinomycetota</taxon>
        <taxon>Actinomycetes</taxon>
        <taxon>Actinomycetales</taxon>
        <taxon>Actinomycetaceae</taxon>
        <taxon>Actinotignum</taxon>
    </lineage>
</organism>